<sequence length="90" mass="10207">MERNRAARAVGRSGAAMLTLSQSLVDWRATVPQCSWRWWRPWPHEELICFVAFSGLYSNPNTVGCDPSLISTRSNSFAICSNFTVKQEVR</sequence>
<organism evidence="1 2">
    <name type="scientific">Portunus trituberculatus</name>
    <name type="common">Swimming crab</name>
    <name type="synonym">Neptunus trituberculatus</name>
    <dbReference type="NCBI Taxonomy" id="210409"/>
    <lineage>
        <taxon>Eukaryota</taxon>
        <taxon>Metazoa</taxon>
        <taxon>Ecdysozoa</taxon>
        <taxon>Arthropoda</taxon>
        <taxon>Crustacea</taxon>
        <taxon>Multicrustacea</taxon>
        <taxon>Malacostraca</taxon>
        <taxon>Eumalacostraca</taxon>
        <taxon>Eucarida</taxon>
        <taxon>Decapoda</taxon>
        <taxon>Pleocyemata</taxon>
        <taxon>Brachyura</taxon>
        <taxon>Eubrachyura</taxon>
        <taxon>Portunoidea</taxon>
        <taxon>Portunidae</taxon>
        <taxon>Portuninae</taxon>
        <taxon>Portunus</taxon>
    </lineage>
</organism>
<dbReference type="Proteomes" id="UP000324222">
    <property type="component" value="Unassembled WGS sequence"/>
</dbReference>
<dbReference type="AlphaFoldDB" id="A0A5B7JM53"/>
<accession>A0A5B7JM53</accession>
<dbReference type="EMBL" id="VSRR010116781">
    <property type="protein sequence ID" value="MPC99051.1"/>
    <property type="molecule type" value="Genomic_DNA"/>
</dbReference>
<reference evidence="1 2" key="1">
    <citation type="submission" date="2019-05" db="EMBL/GenBank/DDBJ databases">
        <title>Another draft genome of Portunus trituberculatus and its Hox gene families provides insights of decapod evolution.</title>
        <authorList>
            <person name="Jeong J.-H."/>
            <person name="Song I."/>
            <person name="Kim S."/>
            <person name="Choi T."/>
            <person name="Kim D."/>
            <person name="Ryu S."/>
            <person name="Kim W."/>
        </authorList>
    </citation>
    <scope>NUCLEOTIDE SEQUENCE [LARGE SCALE GENOMIC DNA]</scope>
    <source>
        <tissue evidence="1">Muscle</tissue>
    </source>
</reference>
<protein>
    <submittedName>
        <fullName evidence="1">Uncharacterized protein</fullName>
    </submittedName>
</protein>
<gene>
    <name evidence="1" type="ORF">E2C01_094445</name>
</gene>
<evidence type="ECO:0000313" key="1">
    <source>
        <dbReference type="EMBL" id="MPC99051.1"/>
    </source>
</evidence>
<keyword evidence="2" id="KW-1185">Reference proteome</keyword>
<comment type="caution">
    <text evidence="1">The sequence shown here is derived from an EMBL/GenBank/DDBJ whole genome shotgun (WGS) entry which is preliminary data.</text>
</comment>
<evidence type="ECO:0000313" key="2">
    <source>
        <dbReference type="Proteomes" id="UP000324222"/>
    </source>
</evidence>
<proteinExistence type="predicted"/>
<name>A0A5B7JM53_PORTR</name>